<keyword evidence="7 9" id="KW-0472">Membrane</keyword>
<comment type="similarity">
    <text evidence="8">Belongs to the exbB/tolQ family.</text>
</comment>
<evidence type="ECO:0000256" key="6">
    <source>
        <dbReference type="ARBA" id="ARBA00022989"/>
    </source>
</evidence>
<gene>
    <name evidence="11" type="primary">exbB</name>
    <name evidence="11" type="ORF">WCY31_09825</name>
</gene>
<accession>A0ABZ3H7L6</accession>
<dbReference type="Proteomes" id="UP001447842">
    <property type="component" value="Chromosome"/>
</dbReference>
<dbReference type="RefSeq" id="WP_345972242.1">
    <property type="nucleotide sequence ID" value="NZ_CP147920.1"/>
</dbReference>
<organism evidence="11 12">
    <name type="scientific">Sulfurimonas diazotrophicus</name>
    <dbReference type="NCBI Taxonomy" id="3131939"/>
    <lineage>
        <taxon>Bacteria</taxon>
        <taxon>Pseudomonadati</taxon>
        <taxon>Campylobacterota</taxon>
        <taxon>Epsilonproteobacteria</taxon>
        <taxon>Campylobacterales</taxon>
        <taxon>Sulfurimonadaceae</taxon>
        <taxon>Sulfurimonas</taxon>
    </lineage>
</organism>
<keyword evidence="2 8" id="KW-0813">Transport</keyword>
<evidence type="ECO:0000256" key="7">
    <source>
        <dbReference type="ARBA" id="ARBA00023136"/>
    </source>
</evidence>
<protein>
    <submittedName>
        <fullName evidence="11">TonB-system energizer ExbB</fullName>
    </submittedName>
</protein>
<comment type="subcellular location">
    <subcellularLocation>
        <location evidence="1">Cell inner membrane</location>
        <topology evidence="1">Multi-pass membrane protein</topology>
    </subcellularLocation>
    <subcellularLocation>
        <location evidence="8">Membrane</location>
        <topology evidence="8">Multi-pass membrane protein</topology>
    </subcellularLocation>
</comment>
<feature type="transmembrane region" description="Helical" evidence="9">
    <location>
        <begin position="71"/>
        <end position="91"/>
    </location>
</feature>
<dbReference type="EMBL" id="CP147920">
    <property type="protein sequence ID" value="XAU14540.1"/>
    <property type="molecule type" value="Genomic_DNA"/>
</dbReference>
<evidence type="ECO:0000256" key="5">
    <source>
        <dbReference type="ARBA" id="ARBA00022927"/>
    </source>
</evidence>
<keyword evidence="5 8" id="KW-0653">Protein transport</keyword>
<dbReference type="InterPro" id="IPR050790">
    <property type="entry name" value="ExbB/TolQ_transport"/>
</dbReference>
<evidence type="ECO:0000256" key="4">
    <source>
        <dbReference type="ARBA" id="ARBA00022692"/>
    </source>
</evidence>
<keyword evidence="4 9" id="KW-0812">Transmembrane</keyword>
<evidence type="ECO:0000256" key="9">
    <source>
        <dbReference type="SAM" id="Phobius"/>
    </source>
</evidence>
<keyword evidence="3" id="KW-1003">Cell membrane</keyword>
<feature type="transmembrane region" description="Helical" evidence="9">
    <location>
        <begin position="12"/>
        <end position="33"/>
    </location>
</feature>
<evidence type="ECO:0000313" key="12">
    <source>
        <dbReference type="Proteomes" id="UP001447842"/>
    </source>
</evidence>
<proteinExistence type="inferred from homology"/>
<dbReference type="Pfam" id="PF01618">
    <property type="entry name" value="MotA_ExbB"/>
    <property type="match status" value="1"/>
</dbReference>
<evidence type="ECO:0000313" key="11">
    <source>
        <dbReference type="EMBL" id="XAU14540.1"/>
    </source>
</evidence>
<reference evidence="11 12" key="1">
    <citation type="submission" date="2024-03" db="EMBL/GenBank/DDBJ databases">
        <title>Sulfurimonas sp. HSL3-1.</title>
        <authorList>
            <person name="Wang S."/>
        </authorList>
    </citation>
    <scope>NUCLEOTIDE SEQUENCE [LARGE SCALE GENOMIC DNA]</scope>
    <source>
        <strain evidence="11 12">HSL3-1</strain>
    </source>
</reference>
<feature type="transmembrane region" description="Helical" evidence="9">
    <location>
        <begin position="111"/>
        <end position="130"/>
    </location>
</feature>
<dbReference type="PANTHER" id="PTHR30625:SF15">
    <property type="entry name" value="BIOPOLYMER TRANSPORT PROTEIN EXBB"/>
    <property type="match status" value="1"/>
</dbReference>
<sequence>MQGNWLELAEQLLDYGVMGTLLVMSVIALWLFIERLMYYRGVDVKSYDSKELLELDLSDNLSTISAIGANAPYVGLLGTILGIMITFYGLGEIGAVDTKKVMTGLALALKATGFGILVAIPSIVFYTALLRKMERLLTYWDVNTQKGNQRDAA</sequence>
<evidence type="ECO:0000256" key="2">
    <source>
        <dbReference type="ARBA" id="ARBA00022448"/>
    </source>
</evidence>
<feature type="domain" description="MotA/TolQ/ExbB proton channel" evidence="10">
    <location>
        <begin position="56"/>
        <end position="141"/>
    </location>
</feature>
<evidence type="ECO:0000256" key="1">
    <source>
        <dbReference type="ARBA" id="ARBA00004429"/>
    </source>
</evidence>
<dbReference type="NCBIfam" id="TIGR02805">
    <property type="entry name" value="exbB2"/>
    <property type="match status" value="1"/>
</dbReference>
<dbReference type="PANTHER" id="PTHR30625">
    <property type="entry name" value="PROTEIN TOLQ"/>
    <property type="match status" value="1"/>
</dbReference>
<dbReference type="InterPro" id="IPR014172">
    <property type="entry name" value="TonB_ExbB_2"/>
</dbReference>
<evidence type="ECO:0000256" key="3">
    <source>
        <dbReference type="ARBA" id="ARBA00022475"/>
    </source>
</evidence>
<name>A0ABZ3H7L6_9BACT</name>
<keyword evidence="12" id="KW-1185">Reference proteome</keyword>
<keyword evidence="6 9" id="KW-1133">Transmembrane helix</keyword>
<dbReference type="InterPro" id="IPR002898">
    <property type="entry name" value="MotA_ExbB_proton_chnl"/>
</dbReference>
<evidence type="ECO:0000259" key="10">
    <source>
        <dbReference type="Pfam" id="PF01618"/>
    </source>
</evidence>
<evidence type="ECO:0000256" key="8">
    <source>
        <dbReference type="RuleBase" id="RU004057"/>
    </source>
</evidence>